<evidence type="ECO:0000313" key="1">
    <source>
        <dbReference type="EMBL" id="KAH7692011.1"/>
    </source>
</evidence>
<name>A0ACB7WU87_DIOAL</name>
<reference evidence="2" key="1">
    <citation type="journal article" date="2022" name="Nat. Commun.">
        <title>Chromosome evolution and the genetic basis of agronomically important traits in greater yam.</title>
        <authorList>
            <person name="Bredeson J.V."/>
            <person name="Lyons J.B."/>
            <person name="Oniyinde I.O."/>
            <person name="Okereke N.R."/>
            <person name="Kolade O."/>
            <person name="Nnabue I."/>
            <person name="Nwadili C.O."/>
            <person name="Hribova E."/>
            <person name="Parker M."/>
            <person name="Nwogha J."/>
            <person name="Shu S."/>
            <person name="Carlson J."/>
            <person name="Kariba R."/>
            <person name="Muthemba S."/>
            <person name="Knop K."/>
            <person name="Barton G.J."/>
            <person name="Sherwood A.V."/>
            <person name="Lopez-Montes A."/>
            <person name="Asiedu R."/>
            <person name="Jamnadass R."/>
            <person name="Muchugi A."/>
            <person name="Goodstein D."/>
            <person name="Egesi C.N."/>
            <person name="Featherston J."/>
            <person name="Asfaw A."/>
            <person name="Simpson G.G."/>
            <person name="Dolezel J."/>
            <person name="Hendre P.S."/>
            <person name="Van Deynze A."/>
            <person name="Kumar P.L."/>
            <person name="Obidiegwu J.E."/>
            <person name="Bhattacharjee R."/>
            <person name="Rokhsar D.S."/>
        </authorList>
    </citation>
    <scope>NUCLEOTIDE SEQUENCE [LARGE SCALE GENOMIC DNA]</scope>
    <source>
        <strain evidence="2">cv. TDa95/00328</strain>
    </source>
</reference>
<accession>A0ACB7WU87</accession>
<evidence type="ECO:0000313" key="2">
    <source>
        <dbReference type="Proteomes" id="UP000827976"/>
    </source>
</evidence>
<keyword evidence="2" id="KW-1185">Reference proteome</keyword>
<dbReference type="Proteomes" id="UP000827976">
    <property type="component" value="Chromosome 1"/>
</dbReference>
<comment type="caution">
    <text evidence="1">The sequence shown here is derived from an EMBL/GenBank/DDBJ whole genome shotgun (WGS) entry which is preliminary data.</text>
</comment>
<sequence length="55" mass="6326">MLRIPKLIQLHYKMLPFQGSHTGQLIIGREAMHSSSFITSTKLIVMSKEIEGLWK</sequence>
<dbReference type="EMBL" id="CM037011">
    <property type="protein sequence ID" value="KAH7692011.1"/>
    <property type="molecule type" value="Genomic_DNA"/>
</dbReference>
<proteinExistence type="predicted"/>
<gene>
    <name evidence="1" type="ORF">IHE45_01G037800</name>
</gene>
<organism evidence="1 2">
    <name type="scientific">Dioscorea alata</name>
    <name type="common">Purple yam</name>
    <dbReference type="NCBI Taxonomy" id="55571"/>
    <lineage>
        <taxon>Eukaryota</taxon>
        <taxon>Viridiplantae</taxon>
        <taxon>Streptophyta</taxon>
        <taxon>Embryophyta</taxon>
        <taxon>Tracheophyta</taxon>
        <taxon>Spermatophyta</taxon>
        <taxon>Magnoliopsida</taxon>
        <taxon>Liliopsida</taxon>
        <taxon>Dioscoreales</taxon>
        <taxon>Dioscoreaceae</taxon>
        <taxon>Dioscorea</taxon>
    </lineage>
</organism>
<protein>
    <submittedName>
        <fullName evidence="1">Uncharacterized protein</fullName>
    </submittedName>
</protein>